<evidence type="ECO:0000256" key="1">
    <source>
        <dbReference type="ARBA" id="ARBA00002624"/>
    </source>
</evidence>
<dbReference type="InterPro" id="IPR036950">
    <property type="entry name" value="PBP_transglycosylase"/>
</dbReference>
<evidence type="ECO:0000256" key="19">
    <source>
        <dbReference type="ARBA" id="ARBA00032454"/>
    </source>
</evidence>
<feature type="domain" description="Penicillin-binding protein transpeptidase" evidence="25">
    <location>
        <begin position="407"/>
        <end position="645"/>
    </location>
</feature>
<comment type="catalytic activity">
    <reaction evidence="21">
        <text>[GlcNAc-(1-&gt;4)-Mur2Ac(oyl-L-Ala-gamma-D-Glu-L-Lys-D-Ala-D-Ala)](n)-di-trans,octa-cis-undecaprenyl diphosphate + beta-D-GlcNAc-(1-&gt;4)-Mur2Ac(oyl-L-Ala-gamma-D-Glu-L-Lys-D-Ala-D-Ala)-di-trans,octa-cis-undecaprenyl diphosphate = [GlcNAc-(1-&gt;4)-Mur2Ac(oyl-L-Ala-gamma-D-Glu-L-Lys-D-Ala-D-Ala)](n+1)-di-trans,octa-cis-undecaprenyl diphosphate + di-trans,octa-cis-undecaprenyl diphosphate + H(+)</text>
        <dbReference type="Rhea" id="RHEA:23708"/>
        <dbReference type="Rhea" id="RHEA-COMP:9602"/>
        <dbReference type="Rhea" id="RHEA-COMP:9603"/>
        <dbReference type="ChEBI" id="CHEBI:15378"/>
        <dbReference type="ChEBI" id="CHEBI:58405"/>
        <dbReference type="ChEBI" id="CHEBI:60033"/>
        <dbReference type="ChEBI" id="CHEBI:78435"/>
        <dbReference type="EC" id="2.4.99.28"/>
    </reaction>
</comment>
<evidence type="ECO:0000256" key="20">
    <source>
        <dbReference type="ARBA" id="ARBA00034000"/>
    </source>
</evidence>
<dbReference type="GO" id="GO:0008360">
    <property type="term" value="P:regulation of cell shape"/>
    <property type="evidence" value="ECO:0007669"/>
    <property type="project" value="UniProtKB-UniRule"/>
</dbReference>
<comment type="pathway">
    <text evidence="3 23">Cell wall biogenesis; peptidoglycan biosynthesis.</text>
</comment>
<evidence type="ECO:0000256" key="22">
    <source>
        <dbReference type="NCBIfam" id="TIGR02071"/>
    </source>
</evidence>
<evidence type="ECO:0000313" key="29">
    <source>
        <dbReference type="Proteomes" id="UP001156870"/>
    </source>
</evidence>
<dbReference type="Gene3D" id="3.40.710.10">
    <property type="entry name" value="DD-peptidase/beta-lactamase superfamily"/>
    <property type="match status" value="1"/>
</dbReference>
<dbReference type="Pfam" id="PF00905">
    <property type="entry name" value="Transpeptidase"/>
    <property type="match status" value="1"/>
</dbReference>
<evidence type="ECO:0000256" key="8">
    <source>
        <dbReference type="ARBA" id="ARBA00022645"/>
    </source>
</evidence>
<feature type="active site" description="Proton donor; for transglycosylase activity" evidence="24">
    <location>
        <position position="165"/>
    </location>
</feature>
<keyword evidence="14 23" id="KW-0573">Peptidoglycan synthesis</keyword>
<comment type="similarity">
    <text evidence="4 23">In the C-terminal section; belongs to the transpeptidase family.</text>
</comment>
<accession>A0AA37T6G7</accession>
<keyword evidence="29" id="KW-1185">Reference proteome</keyword>
<dbReference type="InterPro" id="IPR012338">
    <property type="entry name" value="Beta-lactam/transpept-like"/>
</dbReference>
<evidence type="ECO:0000256" key="4">
    <source>
        <dbReference type="ARBA" id="ARBA00007090"/>
    </source>
</evidence>
<dbReference type="GO" id="GO:0006508">
    <property type="term" value="P:proteolysis"/>
    <property type="evidence" value="ECO:0007669"/>
    <property type="project" value="UniProtKB-KW"/>
</dbReference>
<organism evidence="28 29">
    <name type="scientific">Marinibactrum halimedae</name>
    <dbReference type="NCBI Taxonomy" id="1444977"/>
    <lineage>
        <taxon>Bacteria</taxon>
        <taxon>Pseudomonadati</taxon>
        <taxon>Pseudomonadota</taxon>
        <taxon>Gammaproteobacteria</taxon>
        <taxon>Cellvibrionales</taxon>
        <taxon>Cellvibrionaceae</taxon>
        <taxon>Marinibactrum</taxon>
    </lineage>
</organism>
<evidence type="ECO:0000256" key="9">
    <source>
        <dbReference type="ARBA" id="ARBA00022670"/>
    </source>
</evidence>
<evidence type="ECO:0000313" key="28">
    <source>
        <dbReference type="EMBL" id="GLS27870.1"/>
    </source>
</evidence>
<evidence type="ECO:0000256" key="17">
    <source>
        <dbReference type="ARBA" id="ARBA00023268"/>
    </source>
</evidence>
<dbReference type="GO" id="GO:0030288">
    <property type="term" value="C:outer membrane-bounded periplasmic space"/>
    <property type="evidence" value="ECO:0007669"/>
    <property type="project" value="TreeGrafter"/>
</dbReference>
<dbReference type="SUPFAM" id="SSF56601">
    <property type="entry name" value="beta-lactamase/transpeptidase-like"/>
    <property type="match status" value="1"/>
</dbReference>
<dbReference type="InterPro" id="IPR023346">
    <property type="entry name" value="Lysozyme-like_dom_sf"/>
</dbReference>
<comment type="caution">
    <text evidence="28">The sequence shown here is derived from an EMBL/GenBank/DDBJ whole genome shotgun (WGS) entry which is preliminary data.</text>
</comment>
<dbReference type="AlphaFoldDB" id="A0AA37T6G7"/>
<evidence type="ECO:0000256" key="11">
    <source>
        <dbReference type="ARBA" id="ARBA00022679"/>
    </source>
</evidence>
<dbReference type="NCBIfam" id="TIGR02071">
    <property type="entry name" value="PBP_1b"/>
    <property type="match status" value="1"/>
</dbReference>
<evidence type="ECO:0000256" key="3">
    <source>
        <dbReference type="ARBA" id="ARBA00004752"/>
    </source>
</evidence>
<dbReference type="InterPro" id="IPR011813">
    <property type="entry name" value="PBP_1b"/>
</dbReference>
<dbReference type="GO" id="GO:0005886">
    <property type="term" value="C:plasma membrane"/>
    <property type="evidence" value="ECO:0007669"/>
    <property type="project" value="UniProtKB-SubCell"/>
</dbReference>
<dbReference type="GO" id="GO:0009274">
    <property type="term" value="C:peptidoglycan-based cell wall"/>
    <property type="evidence" value="ECO:0007669"/>
    <property type="project" value="UniProtKB-UniRule"/>
</dbReference>
<evidence type="ECO:0000259" key="25">
    <source>
        <dbReference type="Pfam" id="PF00905"/>
    </source>
</evidence>
<sequence length="747" mass="82492">MLLVSAVFFLVLDHVVREKFDGKKWQLAARVYARPLELYTGALVSVESLRAELNALTYRAVNNVRKPGHMSIRRNEVELFTRAHTVAGEQVQGHHVRIRFSGQQITDLRTVSNGGFLGNGVEEIDLLSLEPQEIGAIYPSSGEDRILVKLEDVPSLLGETLIAVEDRNFAHHFGLSPKSIARAFFANVKAGEVVQGGSTLTQQLVKNFYLSNERHIWRKVVEAFMTLSLEMHYSKADILETYINEVYLGQSGSRAIHGFALASQYYFRKPLQALGEEEIALLVGLVKGASYYNPWRNPERAKKRRNVVLGVMAETGLISQAGLEQLKSEPLGVVDKAESHHAYPAFMDVVKAQLRRDYQDDDLQSEGLQIYTTLAPSVQWNAEKSLSSRLESLESGYKIPSESLQAAAIITAVGSGEILAVVGDRNTRFEGFNRALNSQRPIGSLVKPAVYLAALESEDYTLASLISDGPIEVESKNGDIWAPQNFTRIDHGDVPLYKALSYSYNQATARLGMDVGMRQVVGVLDRLGLDRHVAPLPSVALGAVSLSPLEVSTLYHTLANDGVYTPLRAIRSVHRAGGERLKRYPLASQVRFHDTDVALIDYALQTTAHQGTAKSIYQVLPKNFAVAGKTGTTNEHRDSWFAGYTGNHLGVVWVGKDDNGKTPLTGATGALRIWRDIFSRLPTAPIDNHHRDIEFHWVDASTGAASAEHCRGAVMLPFKPGSAPTQSASCDFIKNPVKVWWRNLWGS</sequence>
<evidence type="ECO:0000256" key="13">
    <source>
        <dbReference type="ARBA" id="ARBA00022960"/>
    </source>
</evidence>
<dbReference type="GO" id="GO:0009002">
    <property type="term" value="F:serine-type D-Ala-D-Ala carboxypeptidase activity"/>
    <property type="evidence" value="ECO:0007669"/>
    <property type="project" value="UniProtKB-EC"/>
</dbReference>
<name>A0AA37T6G7_9GAMM</name>
<evidence type="ECO:0000256" key="5">
    <source>
        <dbReference type="ARBA" id="ARBA00007739"/>
    </source>
</evidence>
<keyword evidence="15" id="KW-0472">Membrane</keyword>
<keyword evidence="12" id="KW-0378">Hydrolase</keyword>
<dbReference type="GO" id="GO:0046677">
    <property type="term" value="P:response to antibiotic"/>
    <property type="evidence" value="ECO:0007669"/>
    <property type="project" value="UniProtKB-UniRule"/>
</dbReference>
<comment type="catalytic activity">
    <reaction evidence="20">
        <text>Preferential cleavage: (Ac)2-L-Lys-D-Ala-|-D-Ala. Also transpeptidation of peptidyl-alanyl moieties that are N-acyl substituents of D-alanine.</text>
        <dbReference type="EC" id="3.4.16.4"/>
    </reaction>
</comment>
<comment type="subcellular location">
    <subcellularLocation>
        <location evidence="2">Cell membrane</location>
    </subcellularLocation>
</comment>
<evidence type="ECO:0000256" key="10">
    <source>
        <dbReference type="ARBA" id="ARBA00022676"/>
    </source>
</evidence>
<evidence type="ECO:0000256" key="23">
    <source>
        <dbReference type="PIRNR" id="PIRNR002799"/>
    </source>
</evidence>
<dbReference type="PANTHER" id="PTHR32282:SF11">
    <property type="entry name" value="PENICILLIN-BINDING PROTEIN 1B"/>
    <property type="match status" value="1"/>
</dbReference>
<keyword evidence="11 23" id="KW-0808">Transferase</keyword>
<evidence type="ECO:0000256" key="2">
    <source>
        <dbReference type="ARBA" id="ARBA00004236"/>
    </source>
</evidence>
<gene>
    <name evidence="28" type="primary">mrcB</name>
    <name evidence="28" type="ORF">GCM10007877_35890</name>
</gene>
<dbReference type="Pfam" id="PF14814">
    <property type="entry name" value="UB2H"/>
    <property type="match status" value="1"/>
</dbReference>
<keyword evidence="18 23" id="KW-0961">Cell wall biogenesis/degradation</keyword>
<keyword evidence="13 23" id="KW-0133">Cell shape</keyword>
<evidence type="ECO:0000256" key="21">
    <source>
        <dbReference type="ARBA" id="ARBA00049902"/>
    </source>
</evidence>
<dbReference type="Proteomes" id="UP001156870">
    <property type="component" value="Unassembled WGS sequence"/>
</dbReference>
<evidence type="ECO:0000256" key="6">
    <source>
        <dbReference type="ARBA" id="ARBA00018637"/>
    </source>
</evidence>
<dbReference type="GO" id="GO:0008955">
    <property type="term" value="F:peptidoglycan glycosyltransferase activity"/>
    <property type="evidence" value="ECO:0007669"/>
    <property type="project" value="UniProtKB-UniRule"/>
</dbReference>
<comment type="similarity">
    <text evidence="5 23">In the N-terminal section; belongs to the glycosyltransferase 51 family.</text>
</comment>
<evidence type="ECO:0000256" key="7">
    <source>
        <dbReference type="ARBA" id="ARBA00022475"/>
    </source>
</evidence>
<reference evidence="28 29" key="1">
    <citation type="journal article" date="2014" name="Int. J. Syst. Evol. Microbiol.">
        <title>Complete genome sequence of Corynebacterium casei LMG S-19264T (=DSM 44701T), isolated from a smear-ripened cheese.</title>
        <authorList>
            <consortium name="US DOE Joint Genome Institute (JGI-PGF)"/>
            <person name="Walter F."/>
            <person name="Albersmeier A."/>
            <person name="Kalinowski J."/>
            <person name="Ruckert C."/>
        </authorList>
    </citation>
    <scope>NUCLEOTIDE SEQUENCE [LARGE SCALE GENOMIC DNA]</scope>
    <source>
        <strain evidence="28 29">NBRC 110095</strain>
    </source>
</reference>
<comment type="function">
    <text evidence="1 23">Cell wall formation. Synthesis of cross-linked peptidoglycan from the lipid intermediates. The enzyme has a penicillin-insensitive transglycosylase N-terminal domain (formation of linear glycan strands) and a penicillin-sensitive transpeptidase C-terminal domain (cross-linking of the peptide subunits).</text>
</comment>
<evidence type="ECO:0000256" key="18">
    <source>
        <dbReference type="ARBA" id="ARBA00023316"/>
    </source>
</evidence>
<evidence type="ECO:0000256" key="16">
    <source>
        <dbReference type="ARBA" id="ARBA00023251"/>
    </source>
</evidence>
<dbReference type="PANTHER" id="PTHR32282">
    <property type="entry name" value="BINDING PROTEIN TRANSPEPTIDASE, PUTATIVE-RELATED"/>
    <property type="match status" value="1"/>
</dbReference>
<evidence type="ECO:0000256" key="24">
    <source>
        <dbReference type="PIRSR" id="PIRSR002799-1"/>
    </source>
</evidence>
<dbReference type="Gene3D" id="1.10.3810.10">
    <property type="entry name" value="Biosynthetic peptidoglycan transglycosylase-like"/>
    <property type="match status" value="1"/>
</dbReference>
<dbReference type="GO" id="GO:0009252">
    <property type="term" value="P:peptidoglycan biosynthetic process"/>
    <property type="evidence" value="ECO:0007669"/>
    <property type="project" value="UniProtKB-UniRule"/>
</dbReference>
<keyword evidence="17" id="KW-0511">Multifunctional enzyme</keyword>
<feature type="domain" description="Bifunctional transglycosylase second" evidence="27">
    <location>
        <begin position="38"/>
        <end position="114"/>
    </location>
</feature>
<protein>
    <recommendedName>
        <fullName evidence="6 22">Penicillin-binding protein 1B</fullName>
        <shortName evidence="23">PBP-1b</shortName>
        <shortName evidence="23">PBP1b</shortName>
    </recommendedName>
    <alternativeName>
        <fullName evidence="19 23">Murein polymerase</fullName>
    </alternativeName>
</protein>
<evidence type="ECO:0000256" key="12">
    <source>
        <dbReference type="ARBA" id="ARBA00022801"/>
    </source>
</evidence>
<proteinExistence type="inferred from homology"/>
<dbReference type="PIRSF" id="PIRSF002799">
    <property type="entry name" value="PBP_1b"/>
    <property type="match status" value="1"/>
</dbReference>
<evidence type="ECO:0000259" key="27">
    <source>
        <dbReference type="Pfam" id="PF14814"/>
    </source>
</evidence>
<dbReference type="Gene3D" id="3.30.2060.10">
    <property type="entry name" value="Penicillin-binding protein 1b domain"/>
    <property type="match status" value="1"/>
</dbReference>
<keyword evidence="16" id="KW-0046">Antibiotic resistance</keyword>
<dbReference type="GO" id="GO:0071555">
    <property type="term" value="P:cell wall organization"/>
    <property type="evidence" value="ECO:0007669"/>
    <property type="project" value="UniProtKB-UniRule"/>
</dbReference>
<evidence type="ECO:0000256" key="14">
    <source>
        <dbReference type="ARBA" id="ARBA00022984"/>
    </source>
</evidence>
<dbReference type="InterPro" id="IPR028166">
    <property type="entry name" value="UB2H"/>
</dbReference>
<keyword evidence="10 23" id="KW-0328">Glycosyltransferase</keyword>
<feature type="active site" description="Acyl-ester intermediate; for transpeptidase activity" evidence="24">
    <location>
        <position position="444"/>
    </location>
</feature>
<dbReference type="GO" id="GO:0008658">
    <property type="term" value="F:penicillin binding"/>
    <property type="evidence" value="ECO:0007669"/>
    <property type="project" value="UniProtKB-UniRule"/>
</dbReference>
<evidence type="ECO:0000256" key="15">
    <source>
        <dbReference type="ARBA" id="ARBA00023136"/>
    </source>
</evidence>
<keyword evidence="9" id="KW-0645">Protease</keyword>
<dbReference type="InterPro" id="IPR001264">
    <property type="entry name" value="Glyco_trans_51"/>
</dbReference>
<keyword evidence="7" id="KW-1003">Cell membrane</keyword>
<evidence type="ECO:0000259" key="26">
    <source>
        <dbReference type="Pfam" id="PF00912"/>
    </source>
</evidence>
<dbReference type="InterPro" id="IPR050396">
    <property type="entry name" value="Glycosyltr_51/Transpeptidase"/>
</dbReference>
<keyword evidence="8" id="KW-0121">Carboxypeptidase</keyword>
<dbReference type="InterPro" id="IPR001460">
    <property type="entry name" value="PCN-bd_Tpept"/>
</dbReference>
<dbReference type="SUPFAM" id="SSF53955">
    <property type="entry name" value="Lysozyme-like"/>
    <property type="match status" value="1"/>
</dbReference>
<feature type="domain" description="Glycosyl transferase family 51" evidence="26">
    <location>
        <begin position="140"/>
        <end position="312"/>
    </location>
</feature>
<dbReference type="EMBL" id="BSPD01000092">
    <property type="protein sequence ID" value="GLS27870.1"/>
    <property type="molecule type" value="Genomic_DNA"/>
</dbReference>
<dbReference type="Pfam" id="PF00912">
    <property type="entry name" value="Transgly"/>
    <property type="match status" value="1"/>
</dbReference>